<dbReference type="InterPro" id="IPR015856">
    <property type="entry name" value="ABC_transpr_CbiO/EcfA_su"/>
</dbReference>
<evidence type="ECO:0000256" key="4">
    <source>
        <dbReference type="ARBA" id="ARBA00022475"/>
    </source>
</evidence>
<dbReference type="CDD" id="cd03225">
    <property type="entry name" value="ABC_cobalt_CbiO_domain1"/>
    <property type="match status" value="1"/>
</dbReference>
<evidence type="ECO:0000256" key="2">
    <source>
        <dbReference type="ARBA" id="ARBA00005417"/>
    </source>
</evidence>
<feature type="domain" description="ABC transporter" evidence="11">
    <location>
        <begin position="6"/>
        <end position="236"/>
    </location>
</feature>
<gene>
    <name evidence="12" type="ORF">EDC14_103432</name>
</gene>
<evidence type="ECO:0000256" key="5">
    <source>
        <dbReference type="ARBA" id="ARBA00022741"/>
    </source>
</evidence>
<comment type="function">
    <text evidence="9">Probably part of an ABC transporter complex. Responsible for energy coupling to the transport system.</text>
</comment>
<dbReference type="InterPro" id="IPR050095">
    <property type="entry name" value="ECF_ABC_transporter_ATP-bd"/>
</dbReference>
<evidence type="ECO:0000256" key="3">
    <source>
        <dbReference type="ARBA" id="ARBA00022448"/>
    </source>
</evidence>
<evidence type="ECO:0000256" key="9">
    <source>
        <dbReference type="ARBA" id="ARBA00025157"/>
    </source>
</evidence>
<dbReference type="SMART" id="SM00382">
    <property type="entry name" value="AAA"/>
    <property type="match status" value="1"/>
</dbReference>
<reference evidence="12 13" key="1">
    <citation type="submission" date="2019-03" db="EMBL/GenBank/DDBJ databases">
        <title>Genomic Encyclopedia of Type Strains, Phase IV (KMG-IV): sequencing the most valuable type-strain genomes for metagenomic binning, comparative biology and taxonomic classification.</title>
        <authorList>
            <person name="Goeker M."/>
        </authorList>
    </citation>
    <scope>NUCLEOTIDE SEQUENCE [LARGE SCALE GENOMIC DNA]</scope>
    <source>
        <strain evidence="12 13">LX-B</strain>
    </source>
</reference>
<dbReference type="SUPFAM" id="SSF52540">
    <property type="entry name" value="P-loop containing nucleoside triphosphate hydrolases"/>
    <property type="match status" value="1"/>
</dbReference>
<evidence type="ECO:0000313" key="13">
    <source>
        <dbReference type="Proteomes" id="UP000295008"/>
    </source>
</evidence>
<proteinExistence type="inferred from homology"/>
<dbReference type="GO" id="GO:0042626">
    <property type="term" value="F:ATPase-coupled transmembrane transporter activity"/>
    <property type="evidence" value="ECO:0007669"/>
    <property type="project" value="TreeGrafter"/>
</dbReference>
<evidence type="ECO:0000256" key="6">
    <source>
        <dbReference type="ARBA" id="ARBA00022840"/>
    </source>
</evidence>
<keyword evidence="8 10" id="KW-0472">Membrane</keyword>
<dbReference type="GO" id="GO:0005524">
    <property type="term" value="F:ATP binding"/>
    <property type="evidence" value="ECO:0007669"/>
    <property type="project" value="UniProtKB-UniRule"/>
</dbReference>
<dbReference type="InterPro" id="IPR003593">
    <property type="entry name" value="AAA+_ATPase"/>
</dbReference>
<dbReference type="GO" id="GO:0016887">
    <property type="term" value="F:ATP hydrolysis activity"/>
    <property type="evidence" value="ECO:0007669"/>
    <property type="project" value="InterPro"/>
</dbReference>
<keyword evidence="6 10" id="KW-0067">ATP-binding</keyword>
<dbReference type="PANTHER" id="PTHR43553">
    <property type="entry name" value="HEAVY METAL TRANSPORTER"/>
    <property type="match status" value="1"/>
</dbReference>
<dbReference type="FunFam" id="3.40.50.300:FF:000224">
    <property type="entry name" value="Energy-coupling factor transporter ATP-binding protein EcfA"/>
    <property type="match status" value="1"/>
</dbReference>
<dbReference type="AlphaFoldDB" id="A0A4R1R793"/>
<dbReference type="OrthoDB" id="9784332at2"/>
<dbReference type="InterPro" id="IPR005876">
    <property type="entry name" value="Co_trans_ATP-bd"/>
</dbReference>
<sequence length="257" mass="28013">MSHHLLEVKDLEYTYPDGHQALHGLSFRITHGESVGIVGANGAGKSTLLSHFTGILMPTAGTVRVGDLPVLRQTLKQIRRTVGMIFQNPDDQLFMPTVFDDVAFGPLNMGLPQAEIRERVAEALQTVGAAHLKDRPPYKLSGGEKRAVAIACVLAMTPDILVMDEPSAALDPLARRRLIRLLAGFQHTKIIATHDLDLVLDLCERTIVLGEGKVIADGPSLEIFQNDDVMKKGHLEKPLRMQGCPVCGCNESARSAR</sequence>
<evidence type="ECO:0000256" key="7">
    <source>
        <dbReference type="ARBA" id="ARBA00022967"/>
    </source>
</evidence>
<dbReference type="GO" id="GO:0006824">
    <property type="term" value="P:cobalt ion transport"/>
    <property type="evidence" value="ECO:0007669"/>
    <property type="project" value="InterPro"/>
</dbReference>
<dbReference type="Proteomes" id="UP000295008">
    <property type="component" value="Unassembled WGS sequence"/>
</dbReference>
<dbReference type="RefSeq" id="WP_132016283.1">
    <property type="nucleotide sequence ID" value="NZ_SLUN01000034.1"/>
</dbReference>
<keyword evidence="13" id="KW-1185">Reference proteome</keyword>
<comment type="caution">
    <text evidence="12">The sequence shown here is derived from an EMBL/GenBank/DDBJ whole genome shotgun (WGS) entry which is preliminary data.</text>
</comment>
<dbReference type="InterPro" id="IPR027417">
    <property type="entry name" value="P-loop_NTPase"/>
</dbReference>
<protein>
    <recommendedName>
        <fullName evidence="10">ABC transporter ATP-binding protein</fullName>
    </recommendedName>
</protein>
<dbReference type="PROSITE" id="PS00211">
    <property type="entry name" value="ABC_TRANSPORTER_1"/>
    <property type="match status" value="1"/>
</dbReference>
<evidence type="ECO:0000256" key="10">
    <source>
        <dbReference type="RuleBase" id="RU364103"/>
    </source>
</evidence>
<name>A0A4R1R793_HYDET</name>
<keyword evidence="3 10" id="KW-0813">Transport</keyword>
<comment type="function">
    <text evidence="10">Part of an ABC transporter complex. Responsible for energy coupling to the transport system.</text>
</comment>
<dbReference type="PROSITE" id="PS50893">
    <property type="entry name" value="ABC_TRANSPORTER_2"/>
    <property type="match status" value="1"/>
</dbReference>
<organism evidence="12 13">
    <name type="scientific">Hydrogenispora ethanolica</name>
    <dbReference type="NCBI Taxonomy" id="1082276"/>
    <lineage>
        <taxon>Bacteria</taxon>
        <taxon>Bacillati</taxon>
        <taxon>Bacillota</taxon>
        <taxon>Hydrogenispora</taxon>
    </lineage>
</organism>
<comment type="similarity">
    <text evidence="2 10">Belongs to the ABC transporter superfamily.</text>
</comment>
<dbReference type="Gene3D" id="3.40.50.300">
    <property type="entry name" value="P-loop containing nucleotide triphosphate hydrolases"/>
    <property type="match status" value="1"/>
</dbReference>
<keyword evidence="4 10" id="KW-1003">Cell membrane</keyword>
<comment type="subcellular location">
    <subcellularLocation>
        <location evidence="1 10">Cell membrane</location>
        <topology evidence="1 10">Peripheral membrane protein</topology>
    </subcellularLocation>
</comment>
<dbReference type="GO" id="GO:0043190">
    <property type="term" value="C:ATP-binding cassette (ABC) transporter complex"/>
    <property type="evidence" value="ECO:0007669"/>
    <property type="project" value="TreeGrafter"/>
</dbReference>
<dbReference type="EMBL" id="SLUN01000034">
    <property type="protein sequence ID" value="TCL61476.1"/>
    <property type="molecule type" value="Genomic_DNA"/>
</dbReference>
<evidence type="ECO:0000256" key="1">
    <source>
        <dbReference type="ARBA" id="ARBA00004202"/>
    </source>
</evidence>
<dbReference type="InterPro" id="IPR003439">
    <property type="entry name" value="ABC_transporter-like_ATP-bd"/>
</dbReference>
<keyword evidence="5 10" id="KW-0547">Nucleotide-binding</keyword>
<dbReference type="NCBIfam" id="TIGR01166">
    <property type="entry name" value="cbiO"/>
    <property type="match status" value="1"/>
</dbReference>
<accession>A0A4R1R793</accession>
<dbReference type="PANTHER" id="PTHR43553:SF24">
    <property type="entry name" value="ENERGY-COUPLING FACTOR TRANSPORTER ATP-BINDING PROTEIN ECFA1"/>
    <property type="match status" value="1"/>
</dbReference>
<dbReference type="Pfam" id="PF00005">
    <property type="entry name" value="ABC_tran"/>
    <property type="match status" value="1"/>
</dbReference>
<evidence type="ECO:0000259" key="11">
    <source>
        <dbReference type="PROSITE" id="PS50893"/>
    </source>
</evidence>
<dbReference type="InterPro" id="IPR017871">
    <property type="entry name" value="ABC_transporter-like_CS"/>
</dbReference>
<evidence type="ECO:0000256" key="8">
    <source>
        <dbReference type="ARBA" id="ARBA00023136"/>
    </source>
</evidence>
<evidence type="ECO:0000313" key="12">
    <source>
        <dbReference type="EMBL" id="TCL61476.1"/>
    </source>
</evidence>
<keyword evidence="7" id="KW-1278">Translocase</keyword>